<proteinExistence type="predicted"/>
<dbReference type="PANTHER" id="PTHR33154:SF18">
    <property type="entry name" value="ARSENICAL RESISTANCE OPERON REPRESSOR"/>
    <property type="match status" value="1"/>
</dbReference>
<dbReference type="Pfam" id="PF01022">
    <property type="entry name" value="HTH_5"/>
    <property type="match status" value="1"/>
</dbReference>
<evidence type="ECO:0000259" key="4">
    <source>
        <dbReference type="PROSITE" id="PS50987"/>
    </source>
</evidence>
<evidence type="ECO:0000313" key="6">
    <source>
        <dbReference type="Proteomes" id="UP000514720"/>
    </source>
</evidence>
<evidence type="ECO:0000256" key="2">
    <source>
        <dbReference type="ARBA" id="ARBA00023125"/>
    </source>
</evidence>
<dbReference type="PRINTS" id="PR00778">
    <property type="entry name" value="HTHARSR"/>
</dbReference>
<evidence type="ECO:0000313" key="5">
    <source>
        <dbReference type="EMBL" id="QMS84635.1"/>
    </source>
</evidence>
<protein>
    <submittedName>
        <fullName evidence="5">Metalloregulator ArsR/SmtB family transcription factor</fullName>
    </submittedName>
</protein>
<keyword evidence="3" id="KW-0804">Transcription</keyword>
<dbReference type="KEGG" id="xcl:G4Z02_02340"/>
<dbReference type="PANTHER" id="PTHR33154">
    <property type="entry name" value="TRANSCRIPTIONAL REGULATOR, ARSR FAMILY"/>
    <property type="match status" value="1"/>
</dbReference>
<keyword evidence="2" id="KW-0238">DNA-binding</keyword>
<dbReference type="AlphaFoldDB" id="A0A7L7KPY6"/>
<dbReference type="Proteomes" id="UP000514720">
    <property type="component" value="Chromosome"/>
</dbReference>
<dbReference type="RefSeq" id="WP_258878254.1">
    <property type="nucleotide sequence ID" value="NZ_CP048914.1"/>
</dbReference>
<evidence type="ECO:0000256" key="1">
    <source>
        <dbReference type="ARBA" id="ARBA00023015"/>
    </source>
</evidence>
<name>A0A7L7KPY6_9MOLU</name>
<dbReference type="PROSITE" id="PS50987">
    <property type="entry name" value="HTH_ARSR_2"/>
    <property type="match status" value="1"/>
</dbReference>
<feature type="domain" description="HTH arsR-type" evidence="4">
    <location>
        <begin position="1"/>
        <end position="94"/>
    </location>
</feature>
<dbReference type="InterPro" id="IPR036388">
    <property type="entry name" value="WH-like_DNA-bd_sf"/>
</dbReference>
<accession>A0A7L7KPY6</accession>
<sequence>MDITTVFQLLSDETRLRILLLLLHQDLCVCELTEIMKESQPKISKHMAKLRTHKLVLANRNEQYIYYSLNPDNELLINQLQLLQPSLQDQEPYQSDLNVLQTITEFVCTRG</sequence>
<dbReference type="InterPro" id="IPR051081">
    <property type="entry name" value="HTH_MetalResp_TranReg"/>
</dbReference>
<dbReference type="SUPFAM" id="SSF46785">
    <property type="entry name" value="Winged helix' DNA-binding domain"/>
    <property type="match status" value="1"/>
</dbReference>
<dbReference type="NCBIfam" id="NF033788">
    <property type="entry name" value="HTH_metalloreg"/>
    <property type="match status" value="1"/>
</dbReference>
<organism evidence="5 6">
    <name type="scientific">Candidatus Xianfuyuplasma coldseepsis</name>
    <dbReference type="NCBI Taxonomy" id="2782163"/>
    <lineage>
        <taxon>Bacteria</taxon>
        <taxon>Bacillati</taxon>
        <taxon>Mycoplasmatota</taxon>
        <taxon>Mollicutes</taxon>
        <taxon>Candidatus Izemoplasmatales</taxon>
        <taxon>Candidatus Izemoplasmataceae</taxon>
        <taxon>Candidatus Xianfuyuplasma</taxon>
    </lineage>
</organism>
<dbReference type="EMBL" id="CP048914">
    <property type="protein sequence ID" value="QMS84635.1"/>
    <property type="molecule type" value="Genomic_DNA"/>
</dbReference>
<dbReference type="SMART" id="SM00418">
    <property type="entry name" value="HTH_ARSR"/>
    <property type="match status" value="1"/>
</dbReference>
<evidence type="ECO:0000256" key="3">
    <source>
        <dbReference type="ARBA" id="ARBA00023163"/>
    </source>
</evidence>
<dbReference type="GO" id="GO:0003700">
    <property type="term" value="F:DNA-binding transcription factor activity"/>
    <property type="evidence" value="ECO:0007669"/>
    <property type="project" value="InterPro"/>
</dbReference>
<reference evidence="5 6" key="1">
    <citation type="submission" date="2020-02" db="EMBL/GenBank/DDBJ databases">
        <authorList>
            <person name="Zheng R.K."/>
            <person name="Sun C.M."/>
        </authorList>
    </citation>
    <scope>NUCLEOTIDE SEQUENCE [LARGE SCALE GENOMIC DNA]</scope>
    <source>
        <strain evidence="6">zrk13</strain>
    </source>
</reference>
<gene>
    <name evidence="5" type="ORF">G4Z02_02340</name>
</gene>
<dbReference type="CDD" id="cd00090">
    <property type="entry name" value="HTH_ARSR"/>
    <property type="match status" value="1"/>
</dbReference>
<dbReference type="InterPro" id="IPR001845">
    <property type="entry name" value="HTH_ArsR_DNA-bd_dom"/>
</dbReference>
<dbReference type="GO" id="GO:0003677">
    <property type="term" value="F:DNA binding"/>
    <property type="evidence" value="ECO:0007669"/>
    <property type="project" value="UniProtKB-KW"/>
</dbReference>
<dbReference type="Gene3D" id="1.10.10.10">
    <property type="entry name" value="Winged helix-like DNA-binding domain superfamily/Winged helix DNA-binding domain"/>
    <property type="match status" value="1"/>
</dbReference>
<keyword evidence="6" id="KW-1185">Reference proteome</keyword>
<dbReference type="InterPro" id="IPR036390">
    <property type="entry name" value="WH_DNA-bd_sf"/>
</dbReference>
<dbReference type="InterPro" id="IPR011991">
    <property type="entry name" value="ArsR-like_HTH"/>
</dbReference>
<keyword evidence="1" id="KW-0805">Transcription regulation</keyword>